<keyword evidence="1" id="KW-0472">Membrane</keyword>
<dbReference type="CDD" id="cd23669">
    <property type="entry name" value="GH55_SacteLam55A-like"/>
    <property type="match status" value="1"/>
</dbReference>
<comment type="caution">
    <text evidence="2">The sequence shown here is derived from an EMBL/GenBank/DDBJ whole genome shotgun (WGS) entry which is preliminary data.</text>
</comment>
<keyword evidence="3" id="KW-1185">Reference proteome</keyword>
<accession>A0AAD1X7P9</accession>
<keyword evidence="1" id="KW-1133">Transmembrane helix</keyword>
<protein>
    <submittedName>
        <fullName evidence="2">Uncharacterized protein</fullName>
    </submittedName>
</protein>
<gene>
    <name evidence="2" type="ORF">ECRASSUSDP1_LOCUS1844</name>
</gene>
<reference evidence="2" key="1">
    <citation type="submission" date="2023-07" db="EMBL/GenBank/DDBJ databases">
        <authorList>
            <consortium name="AG Swart"/>
            <person name="Singh M."/>
            <person name="Singh A."/>
            <person name="Seah K."/>
            <person name="Emmerich C."/>
        </authorList>
    </citation>
    <scope>NUCLEOTIDE SEQUENCE</scope>
    <source>
        <strain evidence="2">DP1</strain>
    </source>
</reference>
<dbReference type="InterPro" id="IPR059186">
    <property type="entry name" value="SACTE_4363"/>
</dbReference>
<evidence type="ECO:0000313" key="2">
    <source>
        <dbReference type="EMBL" id="CAI2360540.1"/>
    </source>
</evidence>
<sequence length="681" mass="75005">MGFDTMGGWFQTCCLKLKRGLCKAVVVLGISMVLTSSFGVPIADTLLKTSQVRLEASIDKSFGEILRSSKDCTKDFCPSGAYFIQGGDGEELYAFGSLLGGPKSTMDHGMTDEYSTTRYAVLVGEGTYRMPETFRLGYYTQVAGVSEDREKVEISPGIEVINNCYKVGDPDCISPGGLDNFWRSISNLKLDLSELGRPLFFGVSQASPLRDLTIRGNSILMCDINMFGLCGNTSGGFISGMDIDGNIELGSQQQFYITGSNFNKIRSGRWNVVSNNNKGGYDGRGERYVKDLWEGYPLTQTKSEANLKAPKLVLEENVWKVVTDKERMLVDDFIVLSLGSNESPTVVSEELIQQINEQLMDGAKGVIVEPGIYHLEGTLKVPDNKVFVGIGLPAFVCQSTSGRCMETGSEGVHIQGIVFDAGVNGKSSDESNILLTIGSSGNGALNNPSILQDVYCRSSRTDPNQSSPQAFACIEINADHTIGENLWLWRADHDNQSKMIPFDVNTCEHGLIVRGDSIKMFGLFVEHFNNYQTVWYGKNGEIRFYQSEMPYFLTANGVQQVVDCTHPDTSEIIKLEVCASLYIDKSATGFKGEGIGIYNYFPNFLNQKTVRAKSAMVINNEDVFLKHALIIWLNGDPDSGIDSVLIDKDGKSYPEDSYIYQEMKGYAIPSYPPDHTLNSSD</sequence>
<dbReference type="Proteomes" id="UP001295684">
    <property type="component" value="Unassembled WGS sequence"/>
</dbReference>
<dbReference type="InterPro" id="IPR012334">
    <property type="entry name" value="Pectin_lyas_fold"/>
</dbReference>
<evidence type="ECO:0000256" key="1">
    <source>
        <dbReference type="SAM" id="Phobius"/>
    </source>
</evidence>
<evidence type="ECO:0000313" key="3">
    <source>
        <dbReference type="Proteomes" id="UP001295684"/>
    </source>
</evidence>
<keyword evidence="1" id="KW-0812">Transmembrane</keyword>
<proteinExistence type="predicted"/>
<dbReference type="AlphaFoldDB" id="A0AAD1X7P9"/>
<name>A0AAD1X7P9_EUPCR</name>
<organism evidence="2 3">
    <name type="scientific">Euplotes crassus</name>
    <dbReference type="NCBI Taxonomy" id="5936"/>
    <lineage>
        <taxon>Eukaryota</taxon>
        <taxon>Sar</taxon>
        <taxon>Alveolata</taxon>
        <taxon>Ciliophora</taxon>
        <taxon>Intramacronucleata</taxon>
        <taxon>Spirotrichea</taxon>
        <taxon>Hypotrichia</taxon>
        <taxon>Euplotida</taxon>
        <taxon>Euplotidae</taxon>
        <taxon>Moneuplotes</taxon>
    </lineage>
</organism>
<dbReference type="EMBL" id="CAMPGE010001740">
    <property type="protein sequence ID" value="CAI2360540.1"/>
    <property type="molecule type" value="Genomic_DNA"/>
</dbReference>
<feature type="transmembrane region" description="Helical" evidence="1">
    <location>
        <begin position="21"/>
        <end position="43"/>
    </location>
</feature>
<dbReference type="Gene3D" id="2.160.20.10">
    <property type="entry name" value="Single-stranded right-handed beta-helix, Pectin lyase-like"/>
    <property type="match status" value="2"/>
</dbReference>